<evidence type="ECO:0000256" key="4">
    <source>
        <dbReference type="ARBA" id="ARBA00022490"/>
    </source>
</evidence>
<dbReference type="FunFam" id="2.70.50.30:FF:000004">
    <property type="entry name" value="Rho GDP-dissociation inhibitor 1"/>
    <property type="match status" value="1"/>
</dbReference>
<dbReference type="PRINTS" id="PR00492">
    <property type="entry name" value="RHOGDI"/>
</dbReference>
<dbReference type="InterPro" id="IPR024792">
    <property type="entry name" value="RhoGDI_dom_sf"/>
</dbReference>
<protein>
    <recommendedName>
        <fullName evidence="8">Rho GDP-dissociation inhibitor</fullName>
    </recommendedName>
</protein>
<sequence>MAQKPKDIPLDERPDDDGFKAPPKVATTELIDKDKDDESLNKWKSSLLGNVKLDEDPNLPHVSIMELRVLIPGRDDIVLHLDKKEEIEKLPKNPFVLKEGTSYRFQLRFKVRREIVVGLKSMTFVYKKGIRVDKSEQMIGSYGPQQDLHSFTYPEDTAPTGMLARGHYKAKSRFIDDDLTNHLEFRYTFDIRKKWPEEEKKK</sequence>
<dbReference type="Pfam" id="PF02115">
    <property type="entry name" value="Rho_GDI"/>
    <property type="match status" value="1"/>
</dbReference>
<dbReference type="EMBL" id="JAPDFW010000096">
    <property type="protein sequence ID" value="KAJ5070374.1"/>
    <property type="molecule type" value="Genomic_DNA"/>
</dbReference>
<organism evidence="6 7">
    <name type="scientific">Anaeramoeba ignava</name>
    <name type="common">Anaerobic marine amoeba</name>
    <dbReference type="NCBI Taxonomy" id="1746090"/>
    <lineage>
        <taxon>Eukaryota</taxon>
        <taxon>Metamonada</taxon>
        <taxon>Anaeramoebidae</taxon>
        <taxon>Anaeramoeba</taxon>
    </lineage>
</organism>
<comment type="subcellular location">
    <subcellularLocation>
        <location evidence="1">Cytoplasm</location>
    </subcellularLocation>
</comment>
<evidence type="ECO:0000313" key="7">
    <source>
        <dbReference type="Proteomes" id="UP001149090"/>
    </source>
</evidence>
<proteinExistence type="inferred from homology"/>
<keyword evidence="7" id="KW-1185">Reference proteome</keyword>
<keyword evidence="4" id="KW-0963">Cytoplasm</keyword>
<dbReference type="OrthoDB" id="1683373at2759"/>
<evidence type="ECO:0000313" key="6">
    <source>
        <dbReference type="EMBL" id="KAJ5070374.1"/>
    </source>
</evidence>
<comment type="caution">
    <text evidence="6">The sequence shown here is derived from an EMBL/GenBank/DDBJ whole genome shotgun (WGS) entry which is preliminary data.</text>
</comment>
<gene>
    <name evidence="6" type="ORF">M0811_11040</name>
</gene>
<evidence type="ECO:0008006" key="8">
    <source>
        <dbReference type="Google" id="ProtNLM"/>
    </source>
</evidence>
<accession>A0A9Q0R7T9</accession>
<evidence type="ECO:0000256" key="1">
    <source>
        <dbReference type="ARBA" id="ARBA00004496"/>
    </source>
</evidence>
<dbReference type="Proteomes" id="UP001149090">
    <property type="component" value="Unassembled WGS sequence"/>
</dbReference>
<name>A0A9Q0R7T9_ANAIG</name>
<evidence type="ECO:0000256" key="2">
    <source>
        <dbReference type="ARBA" id="ARBA00009758"/>
    </source>
</evidence>
<keyword evidence="3" id="KW-0343">GTPase activation</keyword>
<evidence type="ECO:0000256" key="3">
    <source>
        <dbReference type="ARBA" id="ARBA00022468"/>
    </source>
</evidence>
<dbReference type="GO" id="GO:0005094">
    <property type="term" value="F:Rho GDP-dissociation inhibitor activity"/>
    <property type="evidence" value="ECO:0007669"/>
    <property type="project" value="InterPro"/>
</dbReference>
<dbReference type="PANTHER" id="PTHR10980">
    <property type="entry name" value="RHO GDP-DISSOCIATION INHIBITOR"/>
    <property type="match status" value="1"/>
</dbReference>
<comment type="similarity">
    <text evidence="2">Belongs to the Rho GDI family.</text>
</comment>
<dbReference type="InterPro" id="IPR000406">
    <property type="entry name" value="Rho_GDI"/>
</dbReference>
<dbReference type="PANTHER" id="PTHR10980:SF3">
    <property type="entry name" value="LD16419P"/>
    <property type="match status" value="1"/>
</dbReference>
<dbReference type="GO" id="GO:0016020">
    <property type="term" value="C:membrane"/>
    <property type="evidence" value="ECO:0007669"/>
    <property type="project" value="TreeGrafter"/>
</dbReference>
<dbReference type="OMA" id="YKPTAAK"/>
<dbReference type="InterPro" id="IPR014756">
    <property type="entry name" value="Ig_E-set"/>
</dbReference>
<dbReference type="AlphaFoldDB" id="A0A9Q0R7T9"/>
<dbReference type="GO" id="GO:0005096">
    <property type="term" value="F:GTPase activator activity"/>
    <property type="evidence" value="ECO:0007669"/>
    <property type="project" value="UniProtKB-KW"/>
</dbReference>
<dbReference type="GO" id="GO:0005829">
    <property type="term" value="C:cytosol"/>
    <property type="evidence" value="ECO:0007669"/>
    <property type="project" value="TreeGrafter"/>
</dbReference>
<dbReference type="GO" id="GO:0007266">
    <property type="term" value="P:Rho protein signal transduction"/>
    <property type="evidence" value="ECO:0007669"/>
    <property type="project" value="InterPro"/>
</dbReference>
<feature type="compositionally biased region" description="Basic and acidic residues" evidence="5">
    <location>
        <begin position="1"/>
        <end position="19"/>
    </location>
</feature>
<evidence type="ECO:0000256" key="5">
    <source>
        <dbReference type="SAM" id="MobiDB-lite"/>
    </source>
</evidence>
<feature type="region of interest" description="Disordered" evidence="5">
    <location>
        <begin position="1"/>
        <end position="28"/>
    </location>
</feature>
<reference evidence="6" key="1">
    <citation type="submission" date="2022-10" db="EMBL/GenBank/DDBJ databases">
        <title>Novel sulphate-reducing endosymbionts in the free-living metamonad Anaeramoeba.</title>
        <authorList>
            <person name="Jerlstrom-Hultqvist J."/>
            <person name="Cepicka I."/>
            <person name="Gallot-Lavallee L."/>
            <person name="Salas-Leiva D."/>
            <person name="Curtis B.A."/>
            <person name="Zahonova K."/>
            <person name="Pipaliya S."/>
            <person name="Dacks J."/>
            <person name="Roger A.J."/>
        </authorList>
    </citation>
    <scope>NUCLEOTIDE SEQUENCE</scope>
    <source>
        <strain evidence="6">BMAN</strain>
    </source>
</reference>
<dbReference type="Gene3D" id="2.70.50.30">
    <property type="entry name" value="Coagulation Factor XIII, subunit A, domain 1"/>
    <property type="match status" value="1"/>
</dbReference>
<dbReference type="SUPFAM" id="SSF81296">
    <property type="entry name" value="E set domains"/>
    <property type="match status" value="1"/>
</dbReference>